<feature type="region of interest" description="Disordered" evidence="1">
    <location>
        <begin position="295"/>
        <end position="387"/>
    </location>
</feature>
<feature type="compositionally biased region" description="Polar residues" evidence="1">
    <location>
        <begin position="352"/>
        <end position="366"/>
    </location>
</feature>
<comment type="caution">
    <text evidence="2">The sequence shown here is derived from an EMBL/GenBank/DDBJ whole genome shotgun (WGS) entry which is preliminary data.</text>
</comment>
<keyword evidence="3" id="KW-1185">Reference proteome</keyword>
<evidence type="ECO:0000313" key="3">
    <source>
        <dbReference type="Proteomes" id="UP000037696"/>
    </source>
</evidence>
<dbReference type="Proteomes" id="UP000037696">
    <property type="component" value="Unassembled WGS sequence"/>
</dbReference>
<name>A0A0M8NYH2_9EURO</name>
<proteinExistence type="predicted"/>
<gene>
    <name evidence="2" type="ORF">ACN38_g11631</name>
</gene>
<dbReference type="AlphaFoldDB" id="A0A0M8NYH2"/>
<organism evidence="2 3">
    <name type="scientific">Penicillium nordicum</name>
    <dbReference type="NCBI Taxonomy" id="229535"/>
    <lineage>
        <taxon>Eukaryota</taxon>
        <taxon>Fungi</taxon>
        <taxon>Dikarya</taxon>
        <taxon>Ascomycota</taxon>
        <taxon>Pezizomycotina</taxon>
        <taxon>Eurotiomycetes</taxon>
        <taxon>Eurotiomycetidae</taxon>
        <taxon>Eurotiales</taxon>
        <taxon>Aspergillaceae</taxon>
        <taxon>Penicillium</taxon>
    </lineage>
</organism>
<reference evidence="2 3" key="1">
    <citation type="submission" date="2015-08" db="EMBL/GenBank/DDBJ databases">
        <title>Genome sequencing of Penicillium nordicum.</title>
        <authorList>
            <person name="Nguyen H.D."/>
            <person name="Seifert K.A."/>
        </authorList>
    </citation>
    <scope>NUCLEOTIDE SEQUENCE [LARGE SCALE GENOMIC DNA]</scope>
    <source>
        <strain evidence="2 3">DAOMC 185683</strain>
    </source>
</reference>
<evidence type="ECO:0000313" key="2">
    <source>
        <dbReference type="EMBL" id="KOS37574.1"/>
    </source>
</evidence>
<accession>A0A0M8NYH2</accession>
<feature type="compositionally biased region" description="Basic and acidic residues" evidence="1">
    <location>
        <begin position="325"/>
        <end position="348"/>
    </location>
</feature>
<evidence type="ECO:0000256" key="1">
    <source>
        <dbReference type="SAM" id="MobiDB-lite"/>
    </source>
</evidence>
<dbReference type="EMBL" id="LHQQ01000310">
    <property type="protein sequence ID" value="KOS37574.1"/>
    <property type="molecule type" value="Genomic_DNA"/>
</dbReference>
<protein>
    <submittedName>
        <fullName evidence="2">Uncharacterized protein</fullName>
    </submittedName>
</protein>
<feature type="compositionally biased region" description="Polar residues" evidence="1">
    <location>
        <begin position="377"/>
        <end position="387"/>
    </location>
</feature>
<dbReference type="OrthoDB" id="4510821at2759"/>
<sequence length="501" mass="56952">MVLTVNMDESRLRTQASAGFIVDDDDSEYFQKLVDIIVQNKNRLSSNLKSRLHDAFGKQPSQRSFPLRNREDALNRVRRVERDDITIPEYLSDAITTYEQRGELFWAGESSTSLNASYENGTTYVTSNVLSDLYYANKRGTVANSVRRAFYCVALYRVIQRIMKLHGTKTLTKSIKSLCAGLILKDSDTICPQRRDEIVKELTYDYGIGCVYESYARKEGNGIIFYLFVVPPNLYEKYLNRSDDVDTVLDHYKSTGFQQDSSTISAAAKIMDVIKDRFESQISLFEIEATVPHRLIKPTPKRSRDDQAPAESSASRRLKTGQRSDLPRLRPLSRFDRECNEEVWRNNDTESGETLQQQALSRSNGIPSIDAERNCAPSPSSNCLDETSSAQKVIHGLEENVNSRLLEPTAVVDPSVQRTDMNFRSQSPFPFCVDTPSDAARLMDRFQMESMIHDTNASQLMQDFHLETFNLADQLNAAQLMQQFDWFNGIDGPQHTQGVGR</sequence>